<dbReference type="GO" id="GO:0042597">
    <property type="term" value="C:periplasmic space"/>
    <property type="evidence" value="ECO:0007669"/>
    <property type="project" value="UniProtKB-SubCell"/>
</dbReference>
<protein>
    <recommendedName>
        <fullName evidence="5">Peptidoglycan hydrolase FlgJ</fullName>
    </recommendedName>
    <alternativeName>
        <fullName evidence="11">Muramidase FlgJ</fullName>
    </alternativeName>
</protein>
<dbReference type="Pfam" id="PF01832">
    <property type="entry name" value="Glucosaminidase"/>
    <property type="match status" value="1"/>
</dbReference>
<proteinExistence type="inferred from homology"/>
<dbReference type="OrthoDB" id="289937at2"/>
<evidence type="ECO:0000256" key="6">
    <source>
        <dbReference type="ARBA" id="ARBA00022764"/>
    </source>
</evidence>
<dbReference type="GO" id="GO:0071973">
    <property type="term" value="P:bacterial-type flagellum-dependent cell motility"/>
    <property type="evidence" value="ECO:0007669"/>
    <property type="project" value="TreeGrafter"/>
</dbReference>
<comment type="subcellular location">
    <subcellularLocation>
        <location evidence="2">Periplasm</location>
    </subcellularLocation>
</comment>
<dbReference type="InterPro" id="IPR019301">
    <property type="entry name" value="Flagellar_prot_FlgJ_N"/>
</dbReference>
<evidence type="ECO:0000256" key="4">
    <source>
        <dbReference type="ARBA" id="ARBA00007974"/>
    </source>
</evidence>
<evidence type="ECO:0000256" key="3">
    <source>
        <dbReference type="ARBA" id="ARBA00006880"/>
    </source>
</evidence>
<dbReference type="PANTHER" id="PTHR33308:SF9">
    <property type="entry name" value="PEPTIDOGLYCAN HYDROLASE FLGJ"/>
    <property type="match status" value="1"/>
</dbReference>
<dbReference type="GO" id="GO:0071555">
    <property type="term" value="P:cell wall organization"/>
    <property type="evidence" value="ECO:0007669"/>
    <property type="project" value="UniProtKB-KW"/>
</dbReference>
<feature type="domain" description="Mannosyl-glycoprotein endo-beta-N-acetylglucosamidase-like" evidence="12">
    <location>
        <begin position="198"/>
        <end position="354"/>
    </location>
</feature>
<evidence type="ECO:0000313" key="13">
    <source>
        <dbReference type="EMBL" id="KHO65411.1"/>
    </source>
</evidence>
<name>A0A0B3BWI5_9PSED</name>
<keyword evidence="9" id="KW-0326">Glycosidase</keyword>
<keyword evidence="8" id="KW-0378">Hydrolase</keyword>
<sequence>MKSRVPGVGDSGAYTDLNRLNQLKTGKDRDSEANVRKVAQEFESLFVNEMFKAMRSANQALTGDSFLNTETTKHYQQMHDQQLAVTLSREGGGIGLADVLVRQMTERKGSHRPNPFATPDQAVLGQVATPLDAAAATEVEAVRDDRAALRARRLTHLPVTVSARRENPPNVSAAPIDAVQDGKPLVDLGWHPSSGNVLPGRFESPEQFAAALLPMAENAARRLGVDPRYLVAQAALETGWGASIIQGDNGSSHNLFGIKAHGGWQGASAETLTTEYYNGQPVKESARFRAYDSFAQSFEDYVDFLQGNGRYQEALKSADNPDRFMSELQKAGYATDPQYASKVNQIARQLQTYQMVAAAGSNKNS</sequence>
<evidence type="ECO:0000256" key="11">
    <source>
        <dbReference type="ARBA" id="ARBA00030835"/>
    </source>
</evidence>
<gene>
    <name evidence="13" type="ORF">PT85_04865</name>
</gene>
<evidence type="ECO:0000256" key="7">
    <source>
        <dbReference type="ARBA" id="ARBA00022795"/>
    </source>
</evidence>
<evidence type="ECO:0000256" key="8">
    <source>
        <dbReference type="ARBA" id="ARBA00022801"/>
    </source>
</evidence>
<evidence type="ECO:0000256" key="5">
    <source>
        <dbReference type="ARBA" id="ARBA00013433"/>
    </source>
</evidence>
<dbReference type="Gene3D" id="2.10.70.40">
    <property type="entry name" value="peptidoglycan hydrolase"/>
    <property type="match status" value="1"/>
</dbReference>
<accession>A0A0B3BWI5</accession>
<dbReference type="Pfam" id="PF10135">
    <property type="entry name" value="Rod-binding"/>
    <property type="match status" value="1"/>
</dbReference>
<keyword evidence="7" id="KW-1005">Bacterial flagellum biogenesis</keyword>
<dbReference type="InterPro" id="IPR002901">
    <property type="entry name" value="MGlyc_endo_b_GlcNAc-like_dom"/>
</dbReference>
<dbReference type="FunFam" id="2.10.70.40:FF:000001">
    <property type="entry name" value="Flagellar assembly peptidoglycan hydrolase FlgJ"/>
    <property type="match status" value="1"/>
</dbReference>
<dbReference type="InterPro" id="IPR013377">
    <property type="entry name" value="FlgJ"/>
</dbReference>
<dbReference type="GO" id="GO:0004040">
    <property type="term" value="F:amidase activity"/>
    <property type="evidence" value="ECO:0007669"/>
    <property type="project" value="InterPro"/>
</dbReference>
<organism evidence="13 14">
    <name type="scientific">Pseudomonas flexibilis</name>
    <dbReference type="NCBI Taxonomy" id="706570"/>
    <lineage>
        <taxon>Bacteria</taxon>
        <taxon>Pseudomonadati</taxon>
        <taxon>Pseudomonadota</taxon>
        <taxon>Gammaproteobacteria</taxon>
        <taxon>Pseudomonadales</taxon>
        <taxon>Pseudomonadaceae</taxon>
        <taxon>Pseudomonas</taxon>
    </lineage>
</organism>
<dbReference type="GO" id="GO:0016798">
    <property type="term" value="F:hydrolase activity, acting on glycosyl bonds"/>
    <property type="evidence" value="ECO:0007669"/>
    <property type="project" value="UniProtKB-KW"/>
</dbReference>
<dbReference type="Proteomes" id="UP000030980">
    <property type="component" value="Unassembled WGS sequence"/>
</dbReference>
<dbReference type="InterPro" id="IPR051056">
    <property type="entry name" value="Glycosyl_Hydrolase_73"/>
</dbReference>
<comment type="function">
    <text evidence="1">Flagellum-specific muramidase which hydrolyzes the peptidoglycan layer to assemble the rod structure in the periplasmic space.</text>
</comment>
<dbReference type="AlphaFoldDB" id="A0A0B3BWI5"/>
<reference evidence="13 14" key="1">
    <citation type="submission" date="2014-11" db="EMBL/GenBank/DDBJ databases">
        <title>Genome sequence of Pseudomonas tuomuerensis JCM 14085.</title>
        <authorList>
            <person name="Shin S.-K."/>
            <person name="Yi H."/>
        </authorList>
    </citation>
    <scope>NUCLEOTIDE SEQUENCE [LARGE SCALE GENOMIC DNA]</scope>
    <source>
        <strain evidence="13 14">JCM 14085</strain>
    </source>
</reference>
<comment type="caution">
    <text evidence="13">The sequence shown here is derived from an EMBL/GenBank/DDBJ whole genome shotgun (WGS) entry which is preliminary data.</text>
</comment>
<keyword evidence="6" id="KW-0574">Periplasm</keyword>
<dbReference type="RefSeq" id="WP_039606088.1">
    <property type="nucleotide sequence ID" value="NZ_FMUP01000013.1"/>
</dbReference>
<dbReference type="EMBL" id="JTAK01000002">
    <property type="protein sequence ID" value="KHO65411.1"/>
    <property type="molecule type" value="Genomic_DNA"/>
</dbReference>
<evidence type="ECO:0000256" key="10">
    <source>
        <dbReference type="ARBA" id="ARBA00023316"/>
    </source>
</evidence>
<dbReference type="NCBIfam" id="TIGR02541">
    <property type="entry name" value="flagell_FlgJ"/>
    <property type="match status" value="1"/>
</dbReference>
<dbReference type="GO" id="GO:0044780">
    <property type="term" value="P:bacterial-type flagellum assembly"/>
    <property type="evidence" value="ECO:0007669"/>
    <property type="project" value="InterPro"/>
</dbReference>
<evidence type="ECO:0000256" key="9">
    <source>
        <dbReference type="ARBA" id="ARBA00023295"/>
    </source>
</evidence>
<evidence type="ECO:0000256" key="1">
    <source>
        <dbReference type="ARBA" id="ARBA00002954"/>
    </source>
</evidence>
<keyword evidence="14" id="KW-1185">Reference proteome</keyword>
<comment type="similarity">
    <text evidence="3">In the N-terminal section; belongs to the FlgJ family.</text>
</comment>
<evidence type="ECO:0000259" key="12">
    <source>
        <dbReference type="SMART" id="SM00047"/>
    </source>
</evidence>
<dbReference type="STRING" id="706570.PT85_04865"/>
<dbReference type="PANTHER" id="PTHR33308">
    <property type="entry name" value="PEPTIDOGLYCAN HYDROLASE FLGJ"/>
    <property type="match status" value="1"/>
</dbReference>
<dbReference type="Gene3D" id="1.10.530.10">
    <property type="match status" value="1"/>
</dbReference>
<dbReference type="SMART" id="SM00047">
    <property type="entry name" value="LYZ2"/>
    <property type="match status" value="1"/>
</dbReference>
<comment type="similarity">
    <text evidence="4">In the C-terminal section; belongs to the glycosyl hydrolase 73 family.</text>
</comment>
<dbReference type="InterPro" id="IPR023346">
    <property type="entry name" value="Lysozyme-like_dom_sf"/>
</dbReference>
<dbReference type="SUPFAM" id="SSF53955">
    <property type="entry name" value="Lysozyme-like"/>
    <property type="match status" value="1"/>
</dbReference>
<keyword evidence="10" id="KW-0961">Cell wall biogenesis/degradation</keyword>
<evidence type="ECO:0000256" key="2">
    <source>
        <dbReference type="ARBA" id="ARBA00004418"/>
    </source>
</evidence>
<evidence type="ECO:0000313" key="14">
    <source>
        <dbReference type="Proteomes" id="UP000030980"/>
    </source>
</evidence>